<proteinExistence type="predicted"/>
<name>A0A814WZ21_ADIRI</name>
<evidence type="ECO:0000313" key="3">
    <source>
        <dbReference type="Proteomes" id="UP000663828"/>
    </source>
</evidence>
<dbReference type="Gene3D" id="3.80.10.10">
    <property type="entry name" value="Ribonuclease Inhibitor"/>
    <property type="match status" value="1"/>
</dbReference>
<feature type="domain" description="F-box" evidence="1">
    <location>
        <begin position="4"/>
        <end position="51"/>
    </location>
</feature>
<reference evidence="2" key="1">
    <citation type="submission" date="2021-02" db="EMBL/GenBank/DDBJ databases">
        <authorList>
            <person name="Nowell W R."/>
        </authorList>
    </citation>
    <scope>NUCLEOTIDE SEQUENCE</scope>
</reference>
<dbReference type="SUPFAM" id="SSF52058">
    <property type="entry name" value="L domain-like"/>
    <property type="match status" value="1"/>
</dbReference>
<dbReference type="Proteomes" id="UP000663828">
    <property type="component" value="Unassembled WGS sequence"/>
</dbReference>
<protein>
    <recommendedName>
        <fullName evidence="1">F-box domain-containing protein</fullName>
    </recommendedName>
</protein>
<comment type="caution">
    <text evidence="2">The sequence shown here is derived from an EMBL/GenBank/DDBJ whole genome shotgun (WGS) entry which is preliminary data.</text>
</comment>
<dbReference type="EMBL" id="CAJNOR010001845">
    <property type="protein sequence ID" value="CAF1208754.1"/>
    <property type="molecule type" value="Genomic_DNA"/>
</dbReference>
<keyword evidence="3" id="KW-1185">Reference proteome</keyword>
<evidence type="ECO:0000259" key="1">
    <source>
        <dbReference type="PROSITE" id="PS50181"/>
    </source>
</evidence>
<gene>
    <name evidence="2" type="ORF">XAT740_LOCUS24075</name>
</gene>
<accession>A0A814WZ21</accession>
<organism evidence="2 3">
    <name type="scientific">Adineta ricciae</name>
    <name type="common">Rotifer</name>
    <dbReference type="NCBI Taxonomy" id="249248"/>
    <lineage>
        <taxon>Eukaryota</taxon>
        <taxon>Metazoa</taxon>
        <taxon>Spiralia</taxon>
        <taxon>Gnathifera</taxon>
        <taxon>Rotifera</taxon>
        <taxon>Eurotatoria</taxon>
        <taxon>Bdelloidea</taxon>
        <taxon>Adinetida</taxon>
        <taxon>Adinetidae</taxon>
        <taxon>Adineta</taxon>
    </lineage>
</organism>
<dbReference type="InterPro" id="IPR032675">
    <property type="entry name" value="LRR_dom_sf"/>
</dbReference>
<dbReference type="PROSITE" id="PS50181">
    <property type="entry name" value="FBOX"/>
    <property type="match status" value="1"/>
</dbReference>
<dbReference type="InterPro" id="IPR001810">
    <property type="entry name" value="F-box_dom"/>
</dbReference>
<dbReference type="AlphaFoldDB" id="A0A814WZ21"/>
<evidence type="ECO:0000313" key="2">
    <source>
        <dbReference type="EMBL" id="CAF1208754.1"/>
    </source>
</evidence>
<sequence length="651" mass="76200">MNQISSFNQLPTELLHILFQYLRTEEILHSFSNLNNRIDSILNFHSAYRVNLQSIGKSHFHLICESIRPEQIISLRLSDDIDTPNQSILFLSYFPIDKFTNLRSISLIRIEFKSLHEIFSKLHNLTRLRSLSFNYPNATAEKLNQFRSTLRHFYTRILPQLEDLSTNCIDCVELIPCSNLRRLDFNGNSCENIKSIVQHAPQLQSITFHGNDFGVFRHIQPCYSLRRLSLTVGFSLLFIDKIEQTLRNFPNLTHFDIKSTHGMNDASMINGHWWQTITQSLTSFNFLFSMIGGITEKILDSFRTPFWLKEKCWLVVGFGNYLCTLTGSAFNLSYFEINHESPIYSTIPNNEIVQEYQFANLPRLISIKTLRLSWKKSLQSLSTIVDLKQIECLIISPSSFHILRDVQRLLPRLHTLELECDDSSSYWFYLFDQIQSIQIKQIRTLRFDFSPYSQEEIYNLSKLSYSFPCVEHIYSWPITSTTDMVDNLNQFKQVSSISFHLTDSIWVFWKTRFNPDVITNEIKQLTKYSSVTCQIGFTGRDNDTPQSIHLWLGEQSSNIVFFRDRPTMFEYFSEKISQILITPLYTIVQHNSDLLIAQENRRQDMQIENKTPWNDIAMAEDQQKEDILGRSIERHSPQLNASKSAHIVVRF</sequence>